<dbReference type="PROSITE" id="PS51352">
    <property type="entry name" value="THIOREDOXIN_2"/>
    <property type="match status" value="1"/>
</dbReference>
<protein>
    <recommendedName>
        <fullName evidence="3">Thioredoxin domain-containing protein</fullName>
    </recommendedName>
</protein>
<dbReference type="OrthoDB" id="427280at2759"/>
<comment type="caution">
    <text evidence="4">The sequence shown here is derived from an EMBL/GenBank/DDBJ whole genome shotgun (WGS) entry which is preliminary data.</text>
</comment>
<proteinExistence type="predicted"/>
<dbReference type="PRINTS" id="PR00421">
    <property type="entry name" value="THIOREDOXIN"/>
</dbReference>
<dbReference type="STRING" id="205917.A0A4Y9Z5V3"/>
<feature type="compositionally biased region" description="Pro residues" evidence="1">
    <location>
        <begin position="414"/>
        <end position="423"/>
    </location>
</feature>
<reference evidence="4 5" key="1">
    <citation type="submission" date="2019-02" db="EMBL/GenBank/DDBJ databases">
        <title>Genome sequencing of the rare red list fungi Dentipellis fragilis.</title>
        <authorList>
            <person name="Buettner E."/>
            <person name="Kellner H."/>
        </authorList>
    </citation>
    <scope>NUCLEOTIDE SEQUENCE [LARGE SCALE GENOMIC DNA]</scope>
    <source>
        <strain evidence="4 5">DSM 105465</strain>
    </source>
</reference>
<accession>A0A4Y9Z5V3</accession>
<evidence type="ECO:0000256" key="1">
    <source>
        <dbReference type="SAM" id="MobiDB-lite"/>
    </source>
</evidence>
<dbReference type="PANTHER" id="PTHR45815:SF3">
    <property type="entry name" value="PROTEIN DISULFIDE-ISOMERASE A6"/>
    <property type="match status" value="1"/>
</dbReference>
<dbReference type="GO" id="GO:0034976">
    <property type="term" value="P:response to endoplasmic reticulum stress"/>
    <property type="evidence" value="ECO:0007669"/>
    <property type="project" value="TreeGrafter"/>
</dbReference>
<dbReference type="GO" id="GO:0005788">
    <property type="term" value="C:endoplasmic reticulum lumen"/>
    <property type="evidence" value="ECO:0007669"/>
    <property type="project" value="TreeGrafter"/>
</dbReference>
<sequence length="449" mass="49173">MLPQLLALSLALAPSVVSAALFPSNSLVKFLDAKSWKQAMKANQTSVVAFVAPWCGHCQKMAPEYSKAALGLYPLIPTYAVDCDAQKNRALCAEQGVQGFPTIKLFPRGLESKPILFDTPERTASAFYYWAIRRIPHKVKKLYQPEDVPPWITKHIDKNRVLLLNKGKAMPMLWEVLGNKYRDLLEFGHNRDRKGKASVLLGYPKGGKKESKVLFFPAGSEKSIRFEGLLKLESLSKFFDSILDGTADLSAINEELAHEEYTLTPEEEEIERQQEAQRMALAHGGFSDMTDFEEAVKKYGKDFHGKHGFAGMMGDIPMKKKEGDAGAGAKEEDPIHKILKAQKEKAEKAAEASRQVTPKTDEGGQIVMEVPTDTMHPETGKPTPTAAEETEASVAPTASSSVTEEASVDKKPTPSDPAPPPPTSSSEPVVEDTPEAPDGECGGHVKDEL</sequence>
<organism evidence="4 5">
    <name type="scientific">Dentipellis fragilis</name>
    <dbReference type="NCBI Taxonomy" id="205917"/>
    <lineage>
        <taxon>Eukaryota</taxon>
        <taxon>Fungi</taxon>
        <taxon>Dikarya</taxon>
        <taxon>Basidiomycota</taxon>
        <taxon>Agaricomycotina</taxon>
        <taxon>Agaricomycetes</taxon>
        <taxon>Russulales</taxon>
        <taxon>Hericiaceae</taxon>
        <taxon>Dentipellis</taxon>
    </lineage>
</organism>
<feature type="domain" description="Thioredoxin" evidence="3">
    <location>
        <begin position="1"/>
        <end position="137"/>
    </location>
</feature>
<dbReference type="EMBL" id="SEOQ01000113">
    <property type="protein sequence ID" value="TFY70246.1"/>
    <property type="molecule type" value="Genomic_DNA"/>
</dbReference>
<keyword evidence="2" id="KW-0732">Signal</keyword>
<evidence type="ECO:0000259" key="3">
    <source>
        <dbReference type="PROSITE" id="PS51352"/>
    </source>
</evidence>
<keyword evidence="5" id="KW-1185">Reference proteome</keyword>
<dbReference type="AlphaFoldDB" id="A0A4Y9Z5V3"/>
<feature type="compositionally biased region" description="Low complexity" evidence="1">
    <location>
        <begin position="382"/>
        <end position="404"/>
    </location>
</feature>
<dbReference type="InterPro" id="IPR036249">
    <property type="entry name" value="Thioredoxin-like_sf"/>
</dbReference>
<evidence type="ECO:0000313" key="5">
    <source>
        <dbReference type="Proteomes" id="UP000298327"/>
    </source>
</evidence>
<dbReference type="SUPFAM" id="SSF52833">
    <property type="entry name" value="Thioredoxin-like"/>
    <property type="match status" value="1"/>
</dbReference>
<gene>
    <name evidence="4" type="ORF">EVG20_g2752</name>
</gene>
<dbReference type="GO" id="GO:0015035">
    <property type="term" value="F:protein-disulfide reductase activity"/>
    <property type="evidence" value="ECO:0007669"/>
    <property type="project" value="TreeGrafter"/>
</dbReference>
<dbReference type="Proteomes" id="UP000298327">
    <property type="component" value="Unassembled WGS sequence"/>
</dbReference>
<evidence type="ECO:0000313" key="4">
    <source>
        <dbReference type="EMBL" id="TFY70246.1"/>
    </source>
</evidence>
<evidence type="ECO:0000256" key="2">
    <source>
        <dbReference type="SAM" id="SignalP"/>
    </source>
</evidence>
<name>A0A4Y9Z5V3_9AGAM</name>
<dbReference type="PANTHER" id="PTHR45815">
    <property type="entry name" value="PROTEIN DISULFIDE-ISOMERASE A6"/>
    <property type="match status" value="1"/>
</dbReference>
<dbReference type="InterPro" id="IPR013766">
    <property type="entry name" value="Thioredoxin_domain"/>
</dbReference>
<feature type="compositionally biased region" description="Acidic residues" evidence="1">
    <location>
        <begin position="429"/>
        <end position="438"/>
    </location>
</feature>
<dbReference type="Gene3D" id="3.40.30.10">
    <property type="entry name" value="Glutaredoxin"/>
    <property type="match status" value="1"/>
</dbReference>
<dbReference type="Pfam" id="PF00085">
    <property type="entry name" value="Thioredoxin"/>
    <property type="match status" value="1"/>
</dbReference>
<feature type="chain" id="PRO_5021352359" description="Thioredoxin domain-containing protein" evidence="2">
    <location>
        <begin position="20"/>
        <end position="449"/>
    </location>
</feature>
<feature type="signal peptide" evidence="2">
    <location>
        <begin position="1"/>
        <end position="19"/>
    </location>
</feature>
<feature type="compositionally biased region" description="Basic and acidic residues" evidence="1">
    <location>
        <begin position="341"/>
        <end position="351"/>
    </location>
</feature>
<feature type="region of interest" description="Disordered" evidence="1">
    <location>
        <begin position="341"/>
        <end position="449"/>
    </location>
</feature>